<feature type="transmembrane region" description="Helical" evidence="6">
    <location>
        <begin position="24"/>
        <end position="43"/>
    </location>
</feature>
<keyword evidence="5 6" id="KW-0472">Membrane</keyword>
<evidence type="ECO:0000256" key="6">
    <source>
        <dbReference type="SAM" id="Phobius"/>
    </source>
</evidence>
<dbReference type="InterPro" id="IPR051791">
    <property type="entry name" value="Pra-immunoreactive"/>
</dbReference>
<dbReference type="RefSeq" id="WP_139426719.1">
    <property type="nucleotide sequence ID" value="NZ_CBCSFY010000010.1"/>
</dbReference>
<evidence type="ECO:0000256" key="1">
    <source>
        <dbReference type="ARBA" id="ARBA00004651"/>
    </source>
</evidence>
<evidence type="ECO:0000313" key="9">
    <source>
        <dbReference type="Proteomes" id="UP000509246"/>
    </source>
</evidence>
<dbReference type="EMBL" id="CP053825">
    <property type="protein sequence ID" value="QKF79438.1"/>
    <property type="molecule type" value="Genomic_DNA"/>
</dbReference>
<evidence type="ECO:0000256" key="3">
    <source>
        <dbReference type="ARBA" id="ARBA00022692"/>
    </source>
</evidence>
<evidence type="ECO:0000259" key="7">
    <source>
        <dbReference type="Pfam" id="PF06271"/>
    </source>
</evidence>
<keyword evidence="9" id="KW-1185">Reference proteome</keyword>
<proteinExistence type="predicted"/>
<dbReference type="KEGG" id="carm:CARM_0503"/>
<sequence>MNNQELFDKLEKEEIKLASFRKRLLAYVIDSFIILCIVSIILFDKFTSMQTYDEIHNLLVRFAGGILILQFSYHMIFTYLYGATLGKIVFKIMVIDQNILDKPNFSQSALRAGVRQISDMFYGLGFAWALSNIVLKTWHDYAAKTVVIDLA</sequence>
<reference evidence="8 9" key="1">
    <citation type="submission" date="2020-05" db="EMBL/GenBank/DDBJ databases">
        <title>Complete genome sequencing of Campylobacter and Arcobacter type strains.</title>
        <authorList>
            <person name="Miller W.G."/>
            <person name="Yee E."/>
        </authorList>
    </citation>
    <scope>NUCLEOTIDE SEQUENCE [LARGE SCALE GENOMIC DNA]</scope>
    <source>
        <strain evidence="8 9">CCUG 73571</strain>
    </source>
</reference>
<dbReference type="PANTHER" id="PTHR36115">
    <property type="entry name" value="PROLINE-RICH ANTIGEN HOMOLOG-RELATED"/>
    <property type="match status" value="1"/>
</dbReference>
<keyword evidence="4 6" id="KW-1133">Transmembrane helix</keyword>
<evidence type="ECO:0000313" key="8">
    <source>
        <dbReference type="EMBL" id="QKF79438.1"/>
    </source>
</evidence>
<dbReference type="Proteomes" id="UP000509246">
    <property type="component" value="Chromosome"/>
</dbReference>
<name>A0A7L5HJ78_9BACT</name>
<evidence type="ECO:0000256" key="5">
    <source>
        <dbReference type="ARBA" id="ARBA00023136"/>
    </source>
</evidence>
<accession>A0A7L5HJ78</accession>
<organism evidence="8 9">
    <name type="scientific">Campylobacter armoricus</name>
    <dbReference type="NCBI Taxonomy" id="2505970"/>
    <lineage>
        <taxon>Bacteria</taxon>
        <taxon>Pseudomonadati</taxon>
        <taxon>Campylobacterota</taxon>
        <taxon>Epsilonproteobacteria</taxon>
        <taxon>Campylobacterales</taxon>
        <taxon>Campylobacteraceae</taxon>
        <taxon>Campylobacter</taxon>
    </lineage>
</organism>
<protein>
    <submittedName>
        <fullName evidence="8">RDD family protein</fullName>
    </submittedName>
</protein>
<dbReference type="GeneID" id="56586236"/>
<dbReference type="Pfam" id="PF06271">
    <property type="entry name" value="RDD"/>
    <property type="match status" value="1"/>
</dbReference>
<evidence type="ECO:0000256" key="2">
    <source>
        <dbReference type="ARBA" id="ARBA00022475"/>
    </source>
</evidence>
<comment type="subcellular location">
    <subcellularLocation>
        <location evidence="1">Cell membrane</location>
        <topology evidence="1">Multi-pass membrane protein</topology>
    </subcellularLocation>
</comment>
<dbReference type="GO" id="GO:0005886">
    <property type="term" value="C:plasma membrane"/>
    <property type="evidence" value="ECO:0007669"/>
    <property type="project" value="UniProtKB-SubCell"/>
</dbReference>
<dbReference type="OrthoDB" id="5358104at2"/>
<dbReference type="PANTHER" id="PTHR36115:SF4">
    <property type="entry name" value="MEMBRANE PROTEIN"/>
    <property type="match status" value="1"/>
</dbReference>
<dbReference type="AlphaFoldDB" id="A0A7L5HJ78"/>
<evidence type="ECO:0000256" key="4">
    <source>
        <dbReference type="ARBA" id="ARBA00022989"/>
    </source>
</evidence>
<keyword evidence="3 6" id="KW-0812">Transmembrane</keyword>
<dbReference type="InterPro" id="IPR010432">
    <property type="entry name" value="RDD"/>
</dbReference>
<gene>
    <name evidence="8" type="ORF">CARM_0503</name>
</gene>
<feature type="domain" description="RDD" evidence="7">
    <location>
        <begin position="17"/>
        <end position="144"/>
    </location>
</feature>
<feature type="transmembrane region" description="Helical" evidence="6">
    <location>
        <begin position="58"/>
        <end position="81"/>
    </location>
</feature>
<keyword evidence="2" id="KW-1003">Cell membrane</keyword>